<feature type="transmembrane region" description="Helical" evidence="2">
    <location>
        <begin position="69"/>
        <end position="89"/>
    </location>
</feature>
<feature type="transmembrane region" description="Helical" evidence="2">
    <location>
        <begin position="327"/>
        <end position="350"/>
    </location>
</feature>
<comment type="caution">
    <text evidence="3">The sequence shown here is derived from an EMBL/GenBank/DDBJ whole genome shotgun (WGS) entry which is preliminary data.</text>
</comment>
<organism evidence="3 4">
    <name type="scientific">Nocardioides zhouii</name>
    <dbReference type="NCBI Taxonomy" id="1168729"/>
    <lineage>
        <taxon>Bacteria</taxon>
        <taxon>Bacillati</taxon>
        <taxon>Actinomycetota</taxon>
        <taxon>Actinomycetes</taxon>
        <taxon>Propionibacteriales</taxon>
        <taxon>Nocardioidaceae</taxon>
        <taxon>Nocardioides</taxon>
    </lineage>
</organism>
<dbReference type="AlphaFoldDB" id="A0A4Q2SYZ8"/>
<feature type="transmembrane region" description="Helical" evidence="2">
    <location>
        <begin position="38"/>
        <end position="57"/>
    </location>
</feature>
<name>A0A4Q2SYZ8_9ACTN</name>
<evidence type="ECO:0000313" key="3">
    <source>
        <dbReference type="EMBL" id="RYC11536.1"/>
    </source>
</evidence>
<keyword evidence="2" id="KW-0812">Transmembrane</keyword>
<feature type="region of interest" description="Disordered" evidence="1">
    <location>
        <begin position="385"/>
        <end position="411"/>
    </location>
</feature>
<keyword evidence="2" id="KW-1133">Transmembrane helix</keyword>
<dbReference type="OrthoDB" id="7107994at2"/>
<evidence type="ECO:0000256" key="1">
    <source>
        <dbReference type="SAM" id="MobiDB-lite"/>
    </source>
</evidence>
<dbReference type="Proteomes" id="UP000291101">
    <property type="component" value="Unassembled WGS sequence"/>
</dbReference>
<feature type="transmembrane region" description="Helical" evidence="2">
    <location>
        <begin position="12"/>
        <end position="32"/>
    </location>
</feature>
<sequence>MHSSRVWSLRDVAIAWALVVGSGVPTILFSPYDVDQPGSIPAYVLLCVVTVAIMWTTCMTDGRYRLPEWAAVSVLVSAVMALATWYGVWGPIIGATSDSLDALAVGVDQLMKGANPWGALTFLDNIPSPMLGGFILAVPFVVVPSALFLQPLVWLAAFVAFLVRTGGVHVAAVVSVLFFLSPWTRLAFPAGNDHWSVALVVVLTGTWGYWVLRDDLGGWHWWLSSLAFGVALSNRFTVWIAVIPLLALWWRSFDQRGIRWFVPAGVTTLVLVVGPVFVNPTAYLDGPIAVSVGKAEDGAVAHAAVLVAASTLLVTALLSWRVRDLAGAWLAVAGGLATLTGVAIMTKIPVEGWSAIGTYEGTAYNGAWFVFGLIGLAVPRGERTSTTTPGPAIATAADASRPSSSRSSARG</sequence>
<keyword evidence="2" id="KW-0472">Membrane</keyword>
<feature type="transmembrane region" description="Helical" evidence="2">
    <location>
        <begin position="222"/>
        <end position="248"/>
    </location>
</feature>
<feature type="transmembrane region" description="Helical" evidence="2">
    <location>
        <begin position="192"/>
        <end position="210"/>
    </location>
</feature>
<evidence type="ECO:0008006" key="5">
    <source>
        <dbReference type="Google" id="ProtNLM"/>
    </source>
</evidence>
<accession>A0A4Q2SYZ8</accession>
<gene>
    <name evidence="3" type="ORF">EUA94_09245</name>
</gene>
<keyword evidence="4" id="KW-1185">Reference proteome</keyword>
<protein>
    <recommendedName>
        <fullName evidence="5">DUF2029 domain-containing protein</fullName>
    </recommendedName>
</protein>
<evidence type="ECO:0000313" key="4">
    <source>
        <dbReference type="Proteomes" id="UP000291101"/>
    </source>
</evidence>
<dbReference type="RefSeq" id="WP_129426576.1">
    <property type="nucleotide sequence ID" value="NZ_SDWV01000007.1"/>
</dbReference>
<proteinExistence type="predicted"/>
<reference evidence="3 4" key="1">
    <citation type="submission" date="2019-01" db="EMBL/GenBank/DDBJ databases">
        <title>Novel species of Nocardioides.</title>
        <authorList>
            <person name="Liu Q."/>
            <person name="X Y.-H."/>
        </authorList>
    </citation>
    <scope>NUCLEOTIDE SEQUENCE [LARGE SCALE GENOMIC DNA]</scope>
    <source>
        <strain evidence="3 4">HLT2-9</strain>
    </source>
</reference>
<feature type="transmembrane region" description="Helical" evidence="2">
    <location>
        <begin position="152"/>
        <end position="180"/>
    </location>
</feature>
<feature type="transmembrane region" description="Helical" evidence="2">
    <location>
        <begin position="260"/>
        <end position="278"/>
    </location>
</feature>
<feature type="transmembrane region" description="Helical" evidence="2">
    <location>
        <begin position="298"/>
        <end position="320"/>
    </location>
</feature>
<evidence type="ECO:0000256" key="2">
    <source>
        <dbReference type="SAM" id="Phobius"/>
    </source>
</evidence>
<dbReference type="EMBL" id="SDWV01000007">
    <property type="protein sequence ID" value="RYC11536.1"/>
    <property type="molecule type" value="Genomic_DNA"/>
</dbReference>
<feature type="transmembrane region" description="Helical" evidence="2">
    <location>
        <begin position="362"/>
        <end position="379"/>
    </location>
</feature>